<gene>
    <name evidence="2" type="ORF">J2S90_001547</name>
    <name evidence="3" type="ORF">J2S93_002406</name>
</gene>
<dbReference type="AlphaFoldDB" id="A0AAW8DG21"/>
<keyword evidence="4" id="KW-1185">Reference proteome</keyword>
<dbReference type="Proteomes" id="UP001242995">
    <property type="component" value="Unassembled WGS sequence"/>
</dbReference>
<dbReference type="EMBL" id="JAUSRG010000003">
    <property type="protein sequence ID" value="MDP9904592.1"/>
    <property type="molecule type" value="Genomic_DNA"/>
</dbReference>
<dbReference type="RefSeq" id="WP_306960380.1">
    <property type="nucleotide sequence ID" value="NZ_JAUSRG010000003.1"/>
</dbReference>
<sequence length="134" mass="15173">MTTLYSNEELLNTLRRHAQGESTLGRRTYEQRRHEHEPSAHLYTHRFGSWSEAVAAAGLTSTTQPMHLQDATTKWGEPQMLAALRDCRSDTGYLTVRGYEAWRLNPVHPRPNVPPATSIRARFGKWSAAAAQTE</sequence>
<evidence type="ECO:0000313" key="2">
    <source>
        <dbReference type="EMBL" id="MDP9904592.1"/>
    </source>
</evidence>
<evidence type="ECO:0000313" key="4">
    <source>
        <dbReference type="Proteomes" id="UP001230951"/>
    </source>
</evidence>
<feature type="compositionally biased region" description="Basic and acidic residues" evidence="1">
    <location>
        <begin position="27"/>
        <end position="36"/>
    </location>
</feature>
<dbReference type="Pfam" id="PF18780">
    <property type="entry name" value="HNH_repeat"/>
    <property type="match status" value="1"/>
</dbReference>
<evidence type="ECO:0000256" key="1">
    <source>
        <dbReference type="SAM" id="MobiDB-lite"/>
    </source>
</evidence>
<dbReference type="Proteomes" id="UP001230951">
    <property type="component" value="Unassembled WGS sequence"/>
</dbReference>
<dbReference type="EMBL" id="JAUSTF010000004">
    <property type="protein sequence ID" value="MDQ0180979.1"/>
    <property type="molecule type" value="Genomic_DNA"/>
</dbReference>
<accession>A0AAW8DG21</accession>
<reference evidence="2 4" key="1">
    <citation type="submission" date="2023-07" db="EMBL/GenBank/DDBJ databases">
        <title>Sorghum-associated microbial communities from plants grown in Nebraska, USA.</title>
        <authorList>
            <person name="Schachtman D."/>
        </authorList>
    </citation>
    <scope>NUCLEOTIDE SEQUENCE</scope>
    <source>
        <strain evidence="2">DS1006</strain>
        <strain evidence="3 4">DS1016</strain>
    </source>
</reference>
<comment type="caution">
    <text evidence="2">The sequence shown here is derived from an EMBL/GenBank/DDBJ whole genome shotgun (WGS) entry which is preliminary data.</text>
</comment>
<proteinExistence type="predicted"/>
<feature type="region of interest" description="Disordered" evidence="1">
    <location>
        <begin position="17"/>
        <end position="36"/>
    </location>
</feature>
<organism evidence="2 5">
    <name type="scientific">Arthrobacter bambusae</name>
    <dbReference type="NCBI Taxonomy" id="1338426"/>
    <lineage>
        <taxon>Bacteria</taxon>
        <taxon>Bacillati</taxon>
        <taxon>Actinomycetota</taxon>
        <taxon>Actinomycetes</taxon>
        <taxon>Micrococcales</taxon>
        <taxon>Micrococcaceae</taxon>
        <taxon>Arthrobacter</taxon>
    </lineage>
</organism>
<protein>
    <submittedName>
        <fullName evidence="2">Uncharacterized protein</fullName>
    </submittedName>
</protein>
<name>A0AAW8DG21_9MICC</name>
<evidence type="ECO:0000313" key="3">
    <source>
        <dbReference type="EMBL" id="MDQ0180979.1"/>
    </source>
</evidence>
<dbReference type="InterPro" id="IPR041025">
    <property type="entry name" value="HNH_repeat"/>
</dbReference>
<evidence type="ECO:0000313" key="5">
    <source>
        <dbReference type="Proteomes" id="UP001242995"/>
    </source>
</evidence>